<keyword evidence="3" id="KW-0862">Zinc</keyword>
<evidence type="ECO:0000313" key="6">
    <source>
        <dbReference type="WBParaSite" id="ACRNAN_scaffold2185.g29973.t2"/>
    </source>
</evidence>
<dbReference type="Proteomes" id="UP000887540">
    <property type="component" value="Unplaced"/>
</dbReference>
<evidence type="ECO:0000256" key="2">
    <source>
        <dbReference type="ARBA" id="ARBA00022771"/>
    </source>
</evidence>
<evidence type="ECO:0000259" key="4">
    <source>
        <dbReference type="PROSITE" id="PS01357"/>
    </source>
</evidence>
<reference evidence="6" key="1">
    <citation type="submission" date="2022-11" db="UniProtKB">
        <authorList>
            <consortium name="WormBaseParasite"/>
        </authorList>
    </citation>
    <scope>IDENTIFICATION</scope>
</reference>
<dbReference type="InterPro" id="IPR043145">
    <property type="entry name" value="Znf_ZZ_sf"/>
</dbReference>
<organism evidence="5 6">
    <name type="scientific">Acrobeloides nanus</name>
    <dbReference type="NCBI Taxonomy" id="290746"/>
    <lineage>
        <taxon>Eukaryota</taxon>
        <taxon>Metazoa</taxon>
        <taxon>Ecdysozoa</taxon>
        <taxon>Nematoda</taxon>
        <taxon>Chromadorea</taxon>
        <taxon>Rhabditida</taxon>
        <taxon>Tylenchina</taxon>
        <taxon>Cephalobomorpha</taxon>
        <taxon>Cephaloboidea</taxon>
        <taxon>Cephalobidae</taxon>
        <taxon>Acrobeloides</taxon>
    </lineage>
</organism>
<dbReference type="GO" id="GO:0008270">
    <property type="term" value="F:zinc ion binding"/>
    <property type="evidence" value="ECO:0007669"/>
    <property type="project" value="UniProtKB-KW"/>
</dbReference>
<dbReference type="Gene3D" id="3.30.60.90">
    <property type="match status" value="1"/>
</dbReference>
<evidence type="ECO:0000256" key="1">
    <source>
        <dbReference type="ARBA" id="ARBA00022723"/>
    </source>
</evidence>
<evidence type="ECO:0000313" key="5">
    <source>
        <dbReference type="Proteomes" id="UP000887540"/>
    </source>
</evidence>
<keyword evidence="5" id="KW-1185">Reference proteome</keyword>
<protein>
    <submittedName>
        <fullName evidence="6">ZZ-type domain-containing protein</fullName>
    </submittedName>
</protein>
<keyword evidence="1" id="KW-0479">Metal-binding</keyword>
<keyword evidence="2" id="KW-0863">Zinc-finger</keyword>
<evidence type="ECO:0000256" key="3">
    <source>
        <dbReference type="ARBA" id="ARBA00022833"/>
    </source>
</evidence>
<dbReference type="SMART" id="SM00291">
    <property type="entry name" value="ZnF_ZZ"/>
    <property type="match status" value="1"/>
</dbReference>
<dbReference type="PROSITE" id="PS01357">
    <property type="entry name" value="ZF_ZZ_1"/>
    <property type="match status" value="1"/>
</dbReference>
<dbReference type="AlphaFoldDB" id="A0A914DBC5"/>
<sequence length="567" mass="67021">MVGDFECLLLYNAPSLKESLIIELIEEERAQRSRAILFGAQERGYNNNYGVKWFFETPLAGNDAIGLHELVFQAKYKQQVFSEYRWDVINEELSGLNENRFSLKKSVEFLLDNKYESLKLMLKEFSKELMQLLREPLKIRAIVRVYDHVSGKKLIEDITEDMYNSVKHDVECYICNQYIIDAYYKNQEKLICLFCAQDRVSEFEHFNKTFTGPNTIKCSNCLKVLQFNRFCCLECKNYNLCFLCDQKGVHSEHKMINIQESRIDLGAVKKAEWEINRADLSNEIFEFIKILKNYVTENNQHELKNIQLQLKEEILDKIYKVDENFEANNAKKCGDQLVILVNEIEKIIMDEVWKNIQKFEALKTSIEIFFENIKRIFDLIVSSITALIYSDDVIFIRGIEQYNLGKSDIYQRKARPKFLEKSLQTFLYNAESNRRKGIRTKFRLKSQRYFSIKWKDSEEQNVANLKHLNAASKKSMKKEFYRLLKSWMDESDKGEYVRYPTRSKLQEMKKAIASSVLVGAIPSTARISQQKLWISKYCLADDDDYRKNNERLKPLVVKEKKKSWRAF</sequence>
<proteinExistence type="predicted"/>
<accession>A0A914DBC5</accession>
<dbReference type="InterPro" id="IPR000433">
    <property type="entry name" value="Znf_ZZ"/>
</dbReference>
<feature type="domain" description="ZZ-type" evidence="4">
    <location>
        <begin position="218"/>
        <end position="244"/>
    </location>
</feature>
<dbReference type="SUPFAM" id="SSF57850">
    <property type="entry name" value="RING/U-box"/>
    <property type="match status" value="1"/>
</dbReference>
<dbReference type="WBParaSite" id="ACRNAN_scaffold2185.g29973.t2">
    <property type="protein sequence ID" value="ACRNAN_scaffold2185.g29973.t2"/>
    <property type="gene ID" value="ACRNAN_scaffold2185.g29973"/>
</dbReference>
<name>A0A914DBC5_9BILA</name>